<keyword evidence="1" id="KW-0732">Signal</keyword>
<evidence type="ECO:0000313" key="4">
    <source>
        <dbReference type="Proteomes" id="UP000477488"/>
    </source>
</evidence>
<protein>
    <submittedName>
        <fullName evidence="3">Nuclear transport factor 2 family protein</fullName>
    </submittedName>
</protein>
<comment type="caution">
    <text evidence="3">The sequence shown here is derived from an EMBL/GenBank/DDBJ whole genome shotgun (WGS) entry which is preliminary data.</text>
</comment>
<keyword evidence="4" id="KW-1185">Reference proteome</keyword>
<organism evidence="3 4">
    <name type="scientific">Desulfovibrio porci</name>
    <dbReference type="NCBI Taxonomy" id="2605782"/>
    <lineage>
        <taxon>Bacteria</taxon>
        <taxon>Pseudomonadati</taxon>
        <taxon>Thermodesulfobacteriota</taxon>
        <taxon>Desulfovibrionia</taxon>
        <taxon>Desulfovibrionales</taxon>
        <taxon>Desulfovibrionaceae</taxon>
        <taxon>Desulfovibrio</taxon>
    </lineage>
</organism>
<reference evidence="3 4" key="1">
    <citation type="submission" date="2019-09" db="EMBL/GenBank/DDBJ databases">
        <title>In-depth cultivation of the pig gut microbiome towards novel bacterial diversity and tailored functional studies.</title>
        <authorList>
            <person name="Wylensek D."/>
            <person name="Hitch T.C.A."/>
            <person name="Clavel T."/>
        </authorList>
    </citation>
    <scope>NUCLEOTIDE SEQUENCE [LARGE SCALE GENOMIC DNA]</scope>
    <source>
        <strain evidence="3 4">PG-178-WT-4</strain>
    </source>
</reference>
<dbReference type="Proteomes" id="UP000477488">
    <property type="component" value="Unassembled WGS sequence"/>
</dbReference>
<evidence type="ECO:0000313" key="3">
    <source>
        <dbReference type="EMBL" id="MSS29060.1"/>
    </source>
</evidence>
<dbReference type="RefSeq" id="WP_154513093.1">
    <property type="nucleotide sequence ID" value="NZ_VUMH01000020.1"/>
</dbReference>
<dbReference type="EMBL" id="VUMH01000020">
    <property type="protein sequence ID" value="MSS29060.1"/>
    <property type="molecule type" value="Genomic_DNA"/>
</dbReference>
<dbReference type="Pfam" id="PF14534">
    <property type="entry name" value="DUF4440"/>
    <property type="match status" value="1"/>
</dbReference>
<feature type="signal peptide" evidence="1">
    <location>
        <begin position="1"/>
        <end position="23"/>
    </location>
</feature>
<dbReference type="InterPro" id="IPR032710">
    <property type="entry name" value="NTF2-like_dom_sf"/>
</dbReference>
<dbReference type="InterPro" id="IPR027843">
    <property type="entry name" value="DUF4440"/>
</dbReference>
<dbReference type="SUPFAM" id="SSF54427">
    <property type="entry name" value="NTF2-like"/>
    <property type="match status" value="1"/>
</dbReference>
<accession>A0A6L5XPA6</accession>
<feature type="domain" description="DUF4440" evidence="2">
    <location>
        <begin position="39"/>
        <end position="150"/>
    </location>
</feature>
<name>A0A6L5XPA6_9BACT</name>
<sequence length="161" mass="18262">MVRIYGCCLALLLALLSFATAGAAADAREDQRDIAGMVEKYRQSIVHADDIRRAEQVWLLSPEVSFIHPRGHERGWAAIQDNFYGKTMRDTFSQRALQVTTTPVVRFYGDAAVVEFDWEFTATRRRDGSVRRATGRESQVYARTPQGWRLVQVHYSGPAKP</sequence>
<evidence type="ECO:0000259" key="2">
    <source>
        <dbReference type="Pfam" id="PF14534"/>
    </source>
</evidence>
<gene>
    <name evidence="3" type="ORF">FYJ44_13740</name>
</gene>
<proteinExistence type="predicted"/>
<evidence type="ECO:0000256" key="1">
    <source>
        <dbReference type="SAM" id="SignalP"/>
    </source>
</evidence>
<dbReference type="AlphaFoldDB" id="A0A6L5XPA6"/>
<dbReference type="Gene3D" id="3.10.450.50">
    <property type="match status" value="1"/>
</dbReference>
<feature type="chain" id="PRO_5026708257" evidence="1">
    <location>
        <begin position="24"/>
        <end position="161"/>
    </location>
</feature>